<protein>
    <submittedName>
        <fullName evidence="1">Chlororespiratory reduction protein 7</fullName>
    </submittedName>
</protein>
<evidence type="ECO:0000313" key="2">
    <source>
        <dbReference type="Proteomes" id="UP000239589"/>
    </source>
</evidence>
<name>A0A2S6CRG3_9CYAN</name>
<evidence type="ECO:0000313" key="1">
    <source>
        <dbReference type="EMBL" id="PPJ62210.1"/>
    </source>
</evidence>
<sequence>MPNPLMYQQDHFVVLETNQPEQFFTVAELLTKLEKTLLAIPNEDLPPDLQKFSSVTEQAQYLIDTSCSLDIGPGEYLQWYAVRLEK</sequence>
<comment type="caution">
    <text evidence="1">The sequence shown here is derived from an EMBL/GenBank/DDBJ whole genome shotgun (WGS) entry which is preliminary data.</text>
</comment>
<proteinExistence type="predicted"/>
<dbReference type="RefSeq" id="WP_104388908.1">
    <property type="nucleotide sequence ID" value="NZ_PGEM01000134.1"/>
</dbReference>
<dbReference type="PANTHER" id="PTHR36803">
    <property type="entry name" value="PROTEIN CHLORORESPIRATORY REDUCTION 7, CHLOROPLASTIC"/>
    <property type="match status" value="1"/>
</dbReference>
<dbReference type="Gene3D" id="3.90.940.40">
    <property type="entry name" value="Protein CHLORORESPIRATORY REDUCTION 7"/>
    <property type="match status" value="1"/>
</dbReference>
<dbReference type="AlphaFoldDB" id="A0A2S6CRG3"/>
<accession>A0A2S6CRG3</accession>
<organism evidence="1 2">
    <name type="scientific">Cuspidothrix issatschenkoi CHARLIE-1</name>
    <dbReference type="NCBI Taxonomy" id="2052836"/>
    <lineage>
        <taxon>Bacteria</taxon>
        <taxon>Bacillati</taxon>
        <taxon>Cyanobacteriota</taxon>
        <taxon>Cyanophyceae</taxon>
        <taxon>Nostocales</taxon>
        <taxon>Aphanizomenonaceae</taxon>
        <taxon>Cuspidothrix</taxon>
    </lineage>
</organism>
<dbReference type="Pfam" id="PF12095">
    <property type="entry name" value="CRR7"/>
    <property type="match status" value="1"/>
</dbReference>
<dbReference type="InterPro" id="IPR021954">
    <property type="entry name" value="CRR7"/>
</dbReference>
<gene>
    <name evidence="1" type="ORF">CUN59_16740</name>
</gene>
<reference evidence="1 2" key="1">
    <citation type="submission" date="2018-02" db="EMBL/GenBank/DDBJ databases">
        <title>Discovery of a pederin family compound in a non-symbiotic bloom-forming cyanobacterium.</title>
        <authorList>
            <person name="Kust A."/>
            <person name="Mares J."/>
            <person name="Jokela J."/>
            <person name="Urajova P."/>
            <person name="Hajek J."/>
            <person name="Saurav K."/>
            <person name="Voracova K."/>
            <person name="Fewer D.P."/>
            <person name="Haapaniemi E."/>
            <person name="Permi P."/>
            <person name="Rehakova K."/>
            <person name="Sivonen K."/>
            <person name="Hrouzek P."/>
        </authorList>
    </citation>
    <scope>NUCLEOTIDE SEQUENCE [LARGE SCALE GENOMIC DNA]</scope>
    <source>
        <strain evidence="1 2">CHARLIE-1</strain>
    </source>
</reference>
<dbReference type="Proteomes" id="UP000239589">
    <property type="component" value="Unassembled WGS sequence"/>
</dbReference>
<dbReference type="EMBL" id="PGEM01000134">
    <property type="protein sequence ID" value="PPJ62210.1"/>
    <property type="molecule type" value="Genomic_DNA"/>
</dbReference>
<keyword evidence="2" id="KW-1185">Reference proteome</keyword>
<dbReference type="PANTHER" id="PTHR36803:SF1">
    <property type="entry name" value="PROTEIN CHLORORESPIRATORY REDUCTION 7, CHLOROPLASTIC"/>
    <property type="match status" value="1"/>
</dbReference>
<dbReference type="InterPro" id="IPR038150">
    <property type="entry name" value="CRR7-like_sf"/>
</dbReference>
<dbReference type="OrthoDB" id="487862at2"/>